<gene>
    <name evidence="1" type="ORF">OKIOD_LOCUS14113</name>
</gene>
<name>A0ABN7T3F2_OIKDI</name>
<dbReference type="Proteomes" id="UP001158576">
    <property type="component" value="Chromosome 2"/>
</dbReference>
<keyword evidence="2" id="KW-1185">Reference proteome</keyword>
<evidence type="ECO:0000313" key="1">
    <source>
        <dbReference type="EMBL" id="CAG5111007.1"/>
    </source>
</evidence>
<evidence type="ECO:0000313" key="2">
    <source>
        <dbReference type="Proteomes" id="UP001158576"/>
    </source>
</evidence>
<sequence>MLRCSDSGTIGFITHDKTRTATCGNDSKNQWWMKTIAMNNGPPHHLDFEASPRKNEYMIHTHTLDSTTQAMYYRENTDNNYYYVYHVKTAGADLSKKGIDISGTDNGARNYEQTQLAHHDNNSVGFINKNMDNNNSYISNFFNDNSFDNDYDDYNNIFHD</sequence>
<organism evidence="1 2">
    <name type="scientific">Oikopleura dioica</name>
    <name type="common">Tunicate</name>
    <dbReference type="NCBI Taxonomy" id="34765"/>
    <lineage>
        <taxon>Eukaryota</taxon>
        <taxon>Metazoa</taxon>
        <taxon>Chordata</taxon>
        <taxon>Tunicata</taxon>
        <taxon>Appendicularia</taxon>
        <taxon>Copelata</taxon>
        <taxon>Oikopleuridae</taxon>
        <taxon>Oikopleura</taxon>
    </lineage>
</organism>
<reference evidence="1 2" key="1">
    <citation type="submission" date="2021-04" db="EMBL/GenBank/DDBJ databases">
        <authorList>
            <person name="Bliznina A."/>
        </authorList>
    </citation>
    <scope>NUCLEOTIDE SEQUENCE [LARGE SCALE GENOMIC DNA]</scope>
</reference>
<proteinExistence type="predicted"/>
<dbReference type="EMBL" id="OU015567">
    <property type="protein sequence ID" value="CAG5111007.1"/>
    <property type="molecule type" value="Genomic_DNA"/>
</dbReference>
<accession>A0ABN7T3F2</accession>
<protein>
    <submittedName>
        <fullName evidence="1">Oidioi.mRNA.OKI2018_I69.chr2.g5348.t1.cds</fullName>
    </submittedName>
</protein>